<evidence type="ECO:0000313" key="2">
    <source>
        <dbReference type="Proteomes" id="UP000251241"/>
    </source>
</evidence>
<dbReference type="RefSeq" id="WP_112374486.1">
    <property type="nucleotide sequence ID" value="NZ_CP069793.1"/>
</dbReference>
<dbReference type="GeneID" id="97181263"/>
<proteinExistence type="predicted"/>
<dbReference type="EMBL" id="UAUU01000008">
    <property type="protein sequence ID" value="SPZ85372.1"/>
    <property type="molecule type" value="Genomic_DNA"/>
</dbReference>
<accession>A0A2X2ISZ3</accession>
<dbReference type="AlphaFoldDB" id="A0A2X2ISZ3"/>
<evidence type="ECO:0000313" key="1">
    <source>
        <dbReference type="EMBL" id="SPZ85372.1"/>
    </source>
</evidence>
<reference evidence="1 2" key="1">
    <citation type="submission" date="2018-06" db="EMBL/GenBank/DDBJ databases">
        <authorList>
            <consortium name="Pathogen Informatics"/>
            <person name="Doyle S."/>
        </authorList>
    </citation>
    <scope>NUCLEOTIDE SEQUENCE [LARGE SCALE GENOMIC DNA]</scope>
    <source>
        <strain evidence="1 2">NCTC11343</strain>
    </source>
</reference>
<dbReference type="Proteomes" id="UP000251241">
    <property type="component" value="Unassembled WGS sequence"/>
</dbReference>
<gene>
    <name evidence="1" type="ORF">NCTC11343_01933</name>
</gene>
<organism evidence="1 2">
    <name type="scientific">Sphingobacterium multivorum</name>
    <dbReference type="NCBI Taxonomy" id="28454"/>
    <lineage>
        <taxon>Bacteria</taxon>
        <taxon>Pseudomonadati</taxon>
        <taxon>Bacteroidota</taxon>
        <taxon>Sphingobacteriia</taxon>
        <taxon>Sphingobacteriales</taxon>
        <taxon>Sphingobacteriaceae</taxon>
        <taxon>Sphingobacterium</taxon>
    </lineage>
</organism>
<protein>
    <submittedName>
        <fullName evidence="1">Uncharacterized protein</fullName>
    </submittedName>
</protein>
<name>A0A2X2ISZ3_SPHMU</name>
<sequence length="68" mass="8140">MAENKKTGLGKEIPPDLFHVKIYFSYYGQDDHYASEFYDHYQSLTWKNPKGQPISNWKTLAWQWILSK</sequence>